<dbReference type="Gramene" id="TraesJAG6A03G03397210.1">
    <property type="protein sequence ID" value="TraesJAG6A03G03397210.1"/>
    <property type="gene ID" value="TraesJAG6A03G03397210"/>
</dbReference>
<dbReference type="Gramene" id="TraesSYM6A03G03347460.1">
    <property type="protein sequence ID" value="TraesSYM6A03G03347460.1"/>
    <property type="gene ID" value="TraesSYM6A03G03347460"/>
</dbReference>
<dbReference type="PANTHER" id="PTHR31325">
    <property type="entry name" value="OS01G0798800 PROTEIN-RELATED"/>
    <property type="match status" value="1"/>
</dbReference>
<dbReference type="Gramene" id="TraesROB_scaffold_053082_01G000100.1">
    <property type="protein sequence ID" value="TraesROB_scaffold_053082_01G000100.1"/>
    <property type="gene ID" value="TraesROB_scaffold_053082_01G000100"/>
</dbReference>
<keyword evidence="1" id="KW-0812">Transmembrane</keyword>
<evidence type="ECO:0000256" key="1">
    <source>
        <dbReference type="SAM" id="Phobius"/>
    </source>
</evidence>
<dbReference type="Gramene" id="TraesJUL6A03G03431490.1">
    <property type="protein sequence ID" value="TraesJUL6A03G03431490.1"/>
    <property type="gene ID" value="TraesJUL6A03G03431490"/>
</dbReference>
<sequence length="698" mass="78866">MMIGSHIDGGQKVNQLSLAYAQKLWNEWELQCMVLGSFALQAFLLFAAHIRKRNTSTMLRILLWLAYLMADYVAVFVLGHLTLQTNDPRHQLVLLWAPVLLLHLGGQDTITALSMEDNELWKRHLLGLVTQVVLAVYVVAKSWGRDKRLLAPVVLMFVSGTVKYAERTWALKMATAEAIKDSRMGDLYKALRKFEDPKARQAPQTSSEIAKYNQEIVGRNKWWLQQEYADLVQAAGDSLPNCINVLNDIPVAPWVLPSIFNMIEEIYRRDNGGSTQAGGGGKDWFSSRAYKLCELQLSLIYDRLYTKVGLRYNQSRPIISIGLQLLTLGTTSTALVLFATARKQGSVYSRVDIVVSYILLAGAVALELLSMLMVTLSYRSYCFLRDRFGVNRFTRMIFCVIRFVRPYHKPLWSNKWAQYNLIAGCIKEKQAGVVARMMRRIGLAGDSKLCAIPDETKELICNELDDQVRCERFSHDRGTAILSLRGHHARSELYESIDKVDFPRSVLTWHLITDICFFLTGGDAGLANRHMRLCREVSNYLMDLVMVRRVMTSSEGHVAHLKAREEVKLMLEHHSDKKVKVDDVEAVRKMLDAGVSHATAASSGYVPFARNSTDTMRPVLPRAWALAQTLLHPAGRSSGGAQWELIASVLMEMLFHLAPRCEAGFHAKNLSAGGEYITHVRFLLHNRGFGWNFVLART</sequence>
<feature type="transmembrane region" description="Helical" evidence="1">
    <location>
        <begin position="28"/>
        <end position="49"/>
    </location>
</feature>
<organism evidence="3">
    <name type="scientific">Triticum aestivum</name>
    <name type="common">Wheat</name>
    <dbReference type="NCBI Taxonomy" id="4565"/>
    <lineage>
        <taxon>Eukaryota</taxon>
        <taxon>Viridiplantae</taxon>
        <taxon>Streptophyta</taxon>
        <taxon>Embryophyta</taxon>
        <taxon>Tracheophyta</taxon>
        <taxon>Spermatophyta</taxon>
        <taxon>Magnoliopsida</taxon>
        <taxon>Liliopsida</taxon>
        <taxon>Poales</taxon>
        <taxon>Poaceae</taxon>
        <taxon>BOP clade</taxon>
        <taxon>Pooideae</taxon>
        <taxon>Triticodae</taxon>
        <taxon>Triticeae</taxon>
        <taxon>Triticinae</taxon>
        <taxon>Triticum</taxon>
    </lineage>
</organism>
<dbReference type="Gramene" id="TraesCAD_scaffold_063919_01G000100.1">
    <property type="protein sequence ID" value="TraesCAD_scaffold_063919_01G000100.1"/>
    <property type="gene ID" value="TraesCAD_scaffold_063919_01G000100"/>
</dbReference>
<dbReference type="STRING" id="4565.A0A3B6NWK2"/>
<gene>
    <name evidence="3" type="primary">LOC123128932</name>
</gene>
<dbReference type="Gramene" id="TraesCLE_scaffold_105043_01G000100.1">
    <property type="protein sequence ID" value="TraesCLE_scaffold_105043_01G000100.1"/>
    <property type="gene ID" value="TraesCLE_scaffold_105043_01G000100"/>
</dbReference>
<dbReference type="Gramene" id="TraesARI6A03G03362100.1">
    <property type="protein sequence ID" value="TraesARI6A03G03362100.1"/>
    <property type="gene ID" value="TraesARI6A03G03362100"/>
</dbReference>
<dbReference type="Gramene" id="TraesRN6A0100955000.1">
    <property type="protein sequence ID" value="TraesRN6A0100955000.1"/>
    <property type="gene ID" value="TraesRN6A0100955000"/>
</dbReference>
<dbReference type="Gramene" id="TraesNOR6A03G03438380.1">
    <property type="protein sequence ID" value="TraesNOR6A03G03438380.1"/>
    <property type="gene ID" value="TraesNOR6A03G03438380"/>
</dbReference>
<dbReference type="InterPro" id="IPR007658">
    <property type="entry name" value="DUF594"/>
</dbReference>
<dbReference type="EnsemblPlants" id="TraesCS6A02G383200.1">
    <property type="protein sequence ID" value="TraesCS6A02G383200.1"/>
    <property type="gene ID" value="TraesCS6A02G383200"/>
</dbReference>
<reference evidence="3" key="2">
    <citation type="submission" date="2018-10" db="UniProtKB">
        <authorList>
            <consortium name="EnsemblPlants"/>
        </authorList>
    </citation>
    <scope>IDENTIFICATION</scope>
</reference>
<evidence type="ECO:0000313" key="3">
    <source>
        <dbReference type="EnsemblPlants" id="TraesCS6A02G383200.1"/>
    </source>
</evidence>
<feature type="transmembrane region" description="Helical" evidence="1">
    <location>
        <begin position="321"/>
        <end position="341"/>
    </location>
</feature>
<protein>
    <recommendedName>
        <fullName evidence="2">DUF4220 domain-containing protein</fullName>
    </recommendedName>
</protein>
<dbReference type="Gramene" id="TraesSTA6A03G03394980.1">
    <property type="protein sequence ID" value="TraesSTA6A03G03394980.1"/>
    <property type="gene ID" value="TraesSTA6A03G03394980"/>
</dbReference>
<evidence type="ECO:0000313" key="4">
    <source>
        <dbReference type="Proteomes" id="UP000019116"/>
    </source>
</evidence>
<dbReference type="Gramene" id="TraesMAC6A03G03403430.1">
    <property type="protein sequence ID" value="TraesMAC6A03G03403430.1"/>
    <property type="gene ID" value="TraesMAC6A03G03403430"/>
</dbReference>
<dbReference type="Proteomes" id="UP000019116">
    <property type="component" value="Chromosome 6A"/>
</dbReference>
<dbReference type="OrthoDB" id="613930at2759"/>
<proteinExistence type="predicted"/>
<dbReference type="Pfam" id="PF04578">
    <property type="entry name" value="DUF594"/>
    <property type="match status" value="1"/>
</dbReference>
<reference evidence="3" key="1">
    <citation type="submission" date="2018-08" db="EMBL/GenBank/DDBJ databases">
        <authorList>
            <person name="Rossello M."/>
        </authorList>
    </citation>
    <scope>NUCLEOTIDE SEQUENCE [LARGE SCALE GENOMIC DNA]</scope>
    <source>
        <strain evidence="3">cv. Chinese Spring</strain>
    </source>
</reference>
<dbReference type="GeneID" id="123128932"/>
<dbReference type="InterPro" id="IPR025315">
    <property type="entry name" value="DUF4220"/>
</dbReference>
<feature type="domain" description="DUF4220" evidence="2">
    <location>
        <begin position="64"/>
        <end position="423"/>
    </location>
</feature>
<accession>A0A3B6NWK2</accession>
<dbReference type="Gramene" id="TraesPARA_EIv1.0_1982330.1">
    <property type="protein sequence ID" value="TraesPARA_EIv1.0_1982330.1.CDS"/>
    <property type="gene ID" value="TraesPARA_EIv1.0_1982330"/>
</dbReference>
<dbReference type="Gramene" id="TraesCS6A02G383200.1">
    <property type="protein sequence ID" value="TraesCS6A02G383200.1"/>
    <property type="gene ID" value="TraesCS6A02G383200"/>
</dbReference>
<dbReference type="Pfam" id="PF13968">
    <property type="entry name" value="DUF4220"/>
    <property type="match status" value="1"/>
</dbReference>
<evidence type="ECO:0000259" key="2">
    <source>
        <dbReference type="Pfam" id="PF13968"/>
    </source>
</evidence>
<keyword evidence="1" id="KW-0472">Membrane</keyword>
<feature type="transmembrane region" description="Helical" evidence="1">
    <location>
        <begin position="353"/>
        <end position="378"/>
    </location>
</feature>
<keyword evidence="4" id="KW-1185">Reference proteome</keyword>
<dbReference type="Gramene" id="TraesCS6A03G0967900.1">
    <property type="protein sequence ID" value="TraesCS6A03G0967900.1.CDS"/>
    <property type="gene ID" value="TraesCS6A03G0967900"/>
</dbReference>
<feature type="transmembrane region" description="Helical" evidence="1">
    <location>
        <begin position="61"/>
        <end position="81"/>
    </location>
</feature>
<name>A0A3B6NWK2_WHEAT</name>
<keyword evidence="1" id="KW-1133">Transmembrane helix</keyword>
<dbReference type="Gramene" id="TraesLDM6A03G03407940.1">
    <property type="protein sequence ID" value="TraesLDM6A03G03407940.1"/>
    <property type="gene ID" value="TraesLDM6A03G03407940"/>
</dbReference>
<dbReference type="AlphaFoldDB" id="A0A3B6NWK2"/>
<dbReference type="RefSeq" id="XP_044404983.1">
    <property type="nucleotide sequence ID" value="XM_044549048.1"/>
</dbReference>
<dbReference type="OMA" id="ELQCMVL"/>
<dbReference type="PaxDb" id="4565-Traes_6AL_842C5EB65.1"/>